<sequence length="187" mass="20622">MSIGRYYGPLLLCVFLLQLSSCRALRCTDEENQEVDWYSIQTPKLEAATRKAASGAPKREKPTLNIPFPGSLGGLENVPNGVRPRSPCWPKLESSVVAFDGKSGFWLVHSIPKAFGPTGYVYPDNALSYGQSVLCVTLTVHSLDEIWESAAAHPPLHLREPTHRTQWLLPVPIPPKTLFGKGTQKTL</sequence>
<organism evidence="5 6">
    <name type="scientific">Oedothorax gibbosus</name>
    <dbReference type="NCBI Taxonomy" id="931172"/>
    <lineage>
        <taxon>Eukaryota</taxon>
        <taxon>Metazoa</taxon>
        <taxon>Ecdysozoa</taxon>
        <taxon>Arthropoda</taxon>
        <taxon>Chelicerata</taxon>
        <taxon>Arachnida</taxon>
        <taxon>Araneae</taxon>
        <taxon>Araneomorphae</taxon>
        <taxon>Entelegynae</taxon>
        <taxon>Araneoidea</taxon>
        <taxon>Linyphiidae</taxon>
        <taxon>Erigoninae</taxon>
        <taxon>Oedothorax</taxon>
    </lineage>
</organism>
<feature type="chain" id="PRO_5043675353" evidence="4">
    <location>
        <begin position="25"/>
        <end position="187"/>
    </location>
</feature>
<proteinExistence type="inferred from homology"/>
<dbReference type="EMBL" id="JAFNEN010003399">
    <property type="protein sequence ID" value="KAG8171913.1"/>
    <property type="molecule type" value="Genomic_DNA"/>
</dbReference>
<dbReference type="PANTHER" id="PTHR10858:SF30">
    <property type="entry name" value="CELL-DEATH-RELATED NUCLEASE 7"/>
    <property type="match status" value="1"/>
</dbReference>
<dbReference type="Pfam" id="PF03265">
    <property type="entry name" value="DNase_II"/>
    <property type="match status" value="1"/>
</dbReference>
<comment type="similarity">
    <text evidence="1">Belongs to the DNase II family.</text>
</comment>
<dbReference type="GO" id="GO:0006309">
    <property type="term" value="P:apoptotic DNA fragmentation"/>
    <property type="evidence" value="ECO:0007669"/>
    <property type="project" value="TreeGrafter"/>
</dbReference>
<dbReference type="PANTHER" id="PTHR10858">
    <property type="entry name" value="DEOXYRIBONUCLEASE II"/>
    <property type="match status" value="1"/>
</dbReference>
<evidence type="ECO:0000256" key="3">
    <source>
        <dbReference type="SAM" id="MobiDB-lite"/>
    </source>
</evidence>
<dbReference type="AlphaFoldDB" id="A0AAV6TJP3"/>
<evidence type="ECO:0000256" key="1">
    <source>
        <dbReference type="ARBA" id="ARBA00007527"/>
    </source>
</evidence>
<evidence type="ECO:0000256" key="4">
    <source>
        <dbReference type="SAM" id="SignalP"/>
    </source>
</evidence>
<dbReference type="InterPro" id="IPR004947">
    <property type="entry name" value="DNase_II"/>
</dbReference>
<feature type="region of interest" description="Disordered" evidence="3">
    <location>
        <begin position="53"/>
        <end position="72"/>
    </location>
</feature>
<keyword evidence="2" id="KW-0378">Hydrolase</keyword>
<feature type="signal peptide" evidence="4">
    <location>
        <begin position="1"/>
        <end position="24"/>
    </location>
</feature>
<name>A0AAV6TJP3_9ARAC</name>
<evidence type="ECO:0000313" key="6">
    <source>
        <dbReference type="Proteomes" id="UP000827092"/>
    </source>
</evidence>
<protein>
    <submittedName>
        <fullName evidence="5">Uncharacterized protein</fullName>
    </submittedName>
</protein>
<evidence type="ECO:0000313" key="5">
    <source>
        <dbReference type="EMBL" id="KAG8171913.1"/>
    </source>
</evidence>
<accession>A0AAV6TJP3</accession>
<keyword evidence="6" id="KW-1185">Reference proteome</keyword>
<comment type="caution">
    <text evidence="5">The sequence shown here is derived from an EMBL/GenBank/DDBJ whole genome shotgun (WGS) entry which is preliminary data.</text>
</comment>
<keyword evidence="4" id="KW-0732">Signal</keyword>
<dbReference type="GO" id="GO:0004531">
    <property type="term" value="F:deoxyribonuclease II activity"/>
    <property type="evidence" value="ECO:0007669"/>
    <property type="project" value="InterPro"/>
</dbReference>
<gene>
    <name evidence="5" type="ORF">JTE90_013694</name>
</gene>
<reference evidence="5 6" key="1">
    <citation type="journal article" date="2022" name="Nat. Ecol. Evol.">
        <title>A masculinizing supergene underlies an exaggerated male reproductive morph in a spider.</title>
        <authorList>
            <person name="Hendrickx F."/>
            <person name="De Corte Z."/>
            <person name="Sonet G."/>
            <person name="Van Belleghem S.M."/>
            <person name="Kostlbacher S."/>
            <person name="Vangestel C."/>
        </authorList>
    </citation>
    <scope>NUCLEOTIDE SEQUENCE [LARGE SCALE GENOMIC DNA]</scope>
    <source>
        <strain evidence="5">W744_W776</strain>
    </source>
</reference>
<evidence type="ECO:0000256" key="2">
    <source>
        <dbReference type="ARBA" id="ARBA00022801"/>
    </source>
</evidence>
<dbReference type="Proteomes" id="UP000827092">
    <property type="component" value="Unassembled WGS sequence"/>
</dbReference>